<comment type="caution">
    <text evidence="9">The sequence shown here is derived from an EMBL/GenBank/DDBJ whole genome shotgun (WGS) entry which is preliminary data.</text>
</comment>
<dbReference type="InterPro" id="IPR011701">
    <property type="entry name" value="MFS"/>
</dbReference>
<proteinExistence type="inferred from homology"/>
<dbReference type="PANTHER" id="PTHR23514:SF3">
    <property type="entry name" value="BYPASS OF STOP CODON PROTEIN 6"/>
    <property type="match status" value="1"/>
</dbReference>
<keyword evidence="4 7" id="KW-0812">Transmembrane</keyword>
<dbReference type="InterPro" id="IPR051788">
    <property type="entry name" value="MFS_Transporter"/>
</dbReference>
<evidence type="ECO:0000256" key="1">
    <source>
        <dbReference type="ARBA" id="ARBA00004651"/>
    </source>
</evidence>
<comment type="similarity">
    <text evidence="2">Belongs to the major facilitator superfamily.</text>
</comment>
<organism evidence="9 10">
    <name type="scientific">Geomicrobium halophilum</name>
    <dbReference type="NCBI Taxonomy" id="549000"/>
    <lineage>
        <taxon>Bacteria</taxon>
        <taxon>Bacillati</taxon>
        <taxon>Bacillota</taxon>
        <taxon>Bacilli</taxon>
        <taxon>Bacillales</taxon>
        <taxon>Geomicrobium</taxon>
    </lineage>
</organism>
<dbReference type="RefSeq" id="WP_184403690.1">
    <property type="nucleotide sequence ID" value="NZ_JACHHJ010000002.1"/>
</dbReference>
<dbReference type="PROSITE" id="PS50850">
    <property type="entry name" value="MFS"/>
    <property type="match status" value="1"/>
</dbReference>
<accession>A0A841PYI1</accession>
<feature type="transmembrane region" description="Helical" evidence="7">
    <location>
        <begin position="328"/>
        <end position="349"/>
    </location>
</feature>
<keyword evidence="5 7" id="KW-1133">Transmembrane helix</keyword>
<evidence type="ECO:0000256" key="5">
    <source>
        <dbReference type="ARBA" id="ARBA00022989"/>
    </source>
</evidence>
<evidence type="ECO:0000256" key="7">
    <source>
        <dbReference type="SAM" id="Phobius"/>
    </source>
</evidence>
<feature type="domain" description="Major facilitator superfamily (MFS) profile" evidence="8">
    <location>
        <begin position="1"/>
        <end position="385"/>
    </location>
</feature>
<keyword evidence="6 7" id="KW-0472">Membrane</keyword>
<feature type="transmembrane region" description="Helical" evidence="7">
    <location>
        <begin position="125"/>
        <end position="144"/>
    </location>
</feature>
<keyword evidence="10" id="KW-1185">Reference proteome</keyword>
<feature type="transmembrane region" description="Helical" evidence="7">
    <location>
        <begin position="7"/>
        <end position="30"/>
    </location>
</feature>
<dbReference type="Proteomes" id="UP000568839">
    <property type="component" value="Unassembled WGS sequence"/>
</dbReference>
<name>A0A841PYI1_9BACL</name>
<evidence type="ECO:0000313" key="9">
    <source>
        <dbReference type="EMBL" id="MBB6449723.1"/>
    </source>
</evidence>
<dbReference type="PANTHER" id="PTHR23514">
    <property type="entry name" value="BYPASS OF STOP CODON PROTEIN 6"/>
    <property type="match status" value="1"/>
</dbReference>
<dbReference type="GO" id="GO:0005886">
    <property type="term" value="C:plasma membrane"/>
    <property type="evidence" value="ECO:0007669"/>
    <property type="project" value="UniProtKB-SubCell"/>
</dbReference>
<evidence type="ECO:0000256" key="6">
    <source>
        <dbReference type="ARBA" id="ARBA00023136"/>
    </source>
</evidence>
<dbReference type="AlphaFoldDB" id="A0A841PYI1"/>
<evidence type="ECO:0000259" key="8">
    <source>
        <dbReference type="PROSITE" id="PS50850"/>
    </source>
</evidence>
<feature type="transmembrane region" description="Helical" evidence="7">
    <location>
        <begin position="296"/>
        <end position="316"/>
    </location>
</feature>
<feature type="transmembrane region" description="Helical" evidence="7">
    <location>
        <begin position="91"/>
        <end position="113"/>
    </location>
</feature>
<feature type="transmembrane region" description="Helical" evidence="7">
    <location>
        <begin position="240"/>
        <end position="260"/>
    </location>
</feature>
<feature type="transmembrane region" description="Helical" evidence="7">
    <location>
        <begin position="361"/>
        <end position="381"/>
    </location>
</feature>
<keyword evidence="3" id="KW-0813">Transport</keyword>
<feature type="transmembrane region" description="Helical" evidence="7">
    <location>
        <begin position="68"/>
        <end position="85"/>
    </location>
</feature>
<feature type="transmembrane region" description="Helical" evidence="7">
    <location>
        <begin position="42"/>
        <end position="61"/>
    </location>
</feature>
<feature type="transmembrane region" description="Helical" evidence="7">
    <location>
        <begin position="267"/>
        <end position="290"/>
    </location>
</feature>
<protein>
    <submittedName>
        <fullName evidence="9">FHS family glucose/mannose:H+ symporter-like MFS transporter</fullName>
    </submittedName>
</protein>
<evidence type="ECO:0000256" key="4">
    <source>
        <dbReference type="ARBA" id="ARBA00022692"/>
    </source>
</evidence>
<feature type="transmembrane region" description="Helical" evidence="7">
    <location>
        <begin position="156"/>
        <end position="175"/>
    </location>
</feature>
<evidence type="ECO:0000313" key="10">
    <source>
        <dbReference type="Proteomes" id="UP000568839"/>
    </source>
</evidence>
<sequence>MKKLMSYGLICYFMVGSMHVLFGSLLPLLIEEGGISPSMGGVLIFFQFAGFLIGIVISPFIIQKSNRLLTIFTFQGLLFMSIFGITLSLDLWSILCMGFLVGVSSGSLESTTGSLTLDQDNGDRAISILEVAFGIGALSFPLLINYSNYLSLDWRYILYGLCVLVLFNMVFYLKYHSQLKLFDKNVERYSEKTNKKTLNWQGNIGVIALFSVFAFFYAGLETNFANYLPLLIQELLPETSVYLYSISAFWLGMIIGRLIIGSLVNKIPNYVFIVFATFISLITLGTITVIQNGGFLLINVFLIGFILAGIFPISLFNFTEQLKGEGASLTASTLFIGSASLGGSIFSLVIGPTIEFGGGTITMYLFMGVCIVLIILSIFILKRWRMRYTTSNHSSIS</sequence>
<dbReference type="Gene3D" id="1.20.1250.20">
    <property type="entry name" value="MFS general substrate transporter like domains"/>
    <property type="match status" value="2"/>
</dbReference>
<reference evidence="9 10" key="1">
    <citation type="submission" date="2020-08" db="EMBL/GenBank/DDBJ databases">
        <title>Genomic Encyclopedia of Type Strains, Phase IV (KMG-IV): sequencing the most valuable type-strain genomes for metagenomic binning, comparative biology and taxonomic classification.</title>
        <authorList>
            <person name="Goeker M."/>
        </authorList>
    </citation>
    <scope>NUCLEOTIDE SEQUENCE [LARGE SCALE GENOMIC DNA]</scope>
    <source>
        <strain evidence="9 10">DSM 21769</strain>
    </source>
</reference>
<gene>
    <name evidence="9" type="ORF">HNR44_001701</name>
</gene>
<dbReference type="InterPro" id="IPR020846">
    <property type="entry name" value="MFS_dom"/>
</dbReference>
<dbReference type="GO" id="GO:0022857">
    <property type="term" value="F:transmembrane transporter activity"/>
    <property type="evidence" value="ECO:0007669"/>
    <property type="project" value="InterPro"/>
</dbReference>
<dbReference type="Pfam" id="PF07690">
    <property type="entry name" value="MFS_1"/>
    <property type="match status" value="1"/>
</dbReference>
<dbReference type="InterPro" id="IPR036259">
    <property type="entry name" value="MFS_trans_sf"/>
</dbReference>
<evidence type="ECO:0000256" key="2">
    <source>
        <dbReference type="ARBA" id="ARBA00008335"/>
    </source>
</evidence>
<feature type="transmembrane region" description="Helical" evidence="7">
    <location>
        <begin position="198"/>
        <end position="220"/>
    </location>
</feature>
<dbReference type="EMBL" id="JACHHJ010000002">
    <property type="protein sequence ID" value="MBB6449723.1"/>
    <property type="molecule type" value="Genomic_DNA"/>
</dbReference>
<evidence type="ECO:0000256" key="3">
    <source>
        <dbReference type="ARBA" id="ARBA00022448"/>
    </source>
</evidence>
<dbReference type="SUPFAM" id="SSF103473">
    <property type="entry name" value="MFS general substrate transporter"/>
    <property type="match status" value="1"/>
</dbReference>
<comment type="subcellular location">
    <subcellularLocation>
        <location evidence="1">Cell membrane</location>
        <topology evidence="1">Multi-pass membrane protein</topology>
    </subcellularLocation>
</comment>